<dbReference type="Gene3D" id="3.90.470.10">
    <property type="entry name" value="Ribosomal protein L22/L17"/>
    <property type="match status" value="1"/>
</dbReference>
<evidence type="ECO:0000256" key="3">
    <source>
        <dbReference type="ARBA" id="ARBA00023274"/>
    </source>
</evidence>
<evidence type="ECO:0000256" key="5">
    <source>
        <dbReference type="ARBA" id="ARBA00035506"/>
    </source>
</evidence>
<evidence type="ECO:0000313" key="8">
    <source>
        <dbReference type="RefSeq" id="XP_060049357.1"/>
    </source>
</evidence>
<comment type="similarity">
    <text evidence="1 6">Belongs to the universal ribosomal protein uL22 family.</text>
</comment>
<dbReference type="Proteomes" id="UP001652624">
    <property type="component" value="Chromosome 7"/>
</dbReference>
<dbReference type="RefSeq" id="XP_060049357.1">
    <property type="nucleotide sequence ID" value="XM_060193374.1"/>
</dbReference>
<reference evidence="8" key="1">
    <citation type="submission" date="2025-08" db="UniProtKB">
        <authorList>
            <consortium name="RefSeq"/>
        </authorList>
    </citation>
    <scope>IDENTIFICATION</scope>
</reference>
<evidence type="ECO:0000313" key="7">
    <source>
        <dbReference type="Proteomes" id="UP001652624"/>
    </source>
</evidence>
<organism evidence="7 8">
    <name type="scientific">Erinaceus europaeus</name>
    <name type="common">Western European hedgehog</name>
    <dbReference type="NCBI Taxonomy" id="9365"/>
    <lineage>
        <taxon>Eukaryota</taxon>
        <taxon>Metazoa</taxon>
        <taxon>Chordata</taxon>
        <taxon>Craniata</taxon>
        <taxon>Vertebrata</taxon>
        <taxon>Euteleostomi</taxon>
        <taxon>Mammalia</taxon>
        <taxon>Eutheria</taxon>
        <taxon>Laurasiatheria</taxon>
        <taxon>Eulipotyphla</taxon>
        <taxon>Erinaceidae</taxon>
        <taxon>Erinaceinae</taxon>
        <taxon>Erinaceus</taxon>
    </lineage>
</organism>
<proteinExistence type="inferred from homology"/>
<gene>
    <name evidence="8" type="primary">LOC103107435</name>
</gene>
<keyword evidence="2 6" id="KW-0689">Ribosomal protein</keyword>
<sequence length="229" mass="26587">MSRTLPANGYWVRREGGGRRRWLVLDRLVALWMQSLREKPALGFLSSHGLLPPSHIHTSAPLDISRRWEKKNKIVYPPQMPGEPRGPAGIYHCGRQVKYNKDKMWYLATLIRGMSVDQALAHLEFCDKKGTQIIKEILLEAQDTAVRDHNVEFLSILRIAEFHSRYGQYLKHIRYHSRGYFGIMEKVYCHYFVKLVEGSPPPPKATEMAIAHAKEYVEQLRNRTIIHSL</sequence>
<dbReference type="InterPro" id="IPR047867">
    <property type="entry name" value="Ribosomal_uL22_bac/org-type"/>
</dbReference>
<keyword evidence="7" id="KW-1185">Reference proteome</keyword>
<keyword evidence="3 6" id="KW-0687">Ribonucleoprotein</keyword>
<dbReference type="Pfam" id="PF00237">
    <property type="entry name" value="Ribosomal_L22"/>
    <property type="match status" value="1"/>
</dbReference>
<evidence type="ECO:0000256" key="2">
    <source>
        <dbReference type="ARBA" id="ARBA00022980"/>
    </source>
</evidence>
<dbReference type="GeneID" id="103107435"/>
<accession>A0ABM3XKL4</accession>
<dbReference type="InterPro" id="IPR036394">
    <property type="entry name" value="Ribosomal_uL22_sf"/>
</dbReference>
<evidence type="ECO:0000256" key="6">
    <source>
        <dbReference type="RuleBase" id="RU004005"/>
    </source>
</evidence>
<dbReference type="PANTHER" id="PTHR13501:SF8">
    <property type="entry name" value="LARGE RIBOSOMAL SUBUNIT PROTEIN UL22M"/>
    <property type="match status" value="1"/>
</dbReference>
<protein>
    <recommendedName>
        <fullName evidence="4">Large ribosomal subunit protein uL22m</fullName>
    </recommendedName>
    <alternativeName>
        <fullName evidence="5">39S ribosomal protein L22, mitochondrial</fullName>
    </alternativeName>
</protein>
<dbReference type="PANTHER" id="PTHR13501">
    <property type="entry name" value="CHLOROPLAST 50S RIBOSOMAL PROTEIN L22-RELATED"/>
    <property type="match status" value="1"/>
</dbReference>
<evidence type="ECO:0000256" key="4">
    <source>
        <dbReference type="ARBA" id="ARBA00035286"/>
    </source>
</evidence>
<evidence type="ECO:0000256" key="1">
    <source>
        <dbReference type="ARBA" id="ARBA00009451"/>
    </source>
</evidence>
<name>A0ABM3XKL4_ERIEU</name>
<dbReference type="InterPro" id="IPR001063">
    <property type="entry name" value="Ribosomal_uL22"/>
</dbReference>
<dbReference type="SUPFAM" id="SSF54843">
    <property type="entry name" value="Ribosomal protein L22"/>
    <property type="match status" value="1"/>
</dbReference>